<feature type="region of interest" description="Disordered" evidence="1">
    <location>
        <begin position="34"/>
        <end position="111"/>
    </location>
</feature>
<protein>
    <submittedName>
        <fullName evidence="2">Uncharacterized protein</fullName>
    </submittedName>
</protein>
<reference evidence="2" key="1">
    <citation type="submission" date="2022-05" db="EMBL/GenBank/DDBJ databases">
        <title>Sphingomonas sp. strain MG17 Genome sequencing and assembly.</title>
        <authorList>
            <person name="Kim I."/>
        </authorList>
    </citation>
    <scope>NUCLEOTIDE SEQUENCE</scope>
    <source>
        <strain evidence="2">MG17</strain>
    </source>
</reference>
<dbReference type="Proteomes" id="UP001139451">
    <property type="component" value="Unassembled WGS sequence"/>
</dbReference>
<organism evidence="2 3">
    <name type="scientific">Sphingomonas tagetis</name>
    <dbReference type="NCBI Taxonomy" id="2949092"/>
    <lineage>
        <taxon>Bacteria</taxon>
        <taxon>Pseudomonadati</taxon>
        <taxon>Pseudomonadota</taxon>
        <taxon>Alphaproteobacteria</taxon>
        <taxon>Sphingomonadales</taxon>
        <taxon>Sphingomonadaceae</taxon>
        <taxon>Sphingomonas</taxon>
    </lineage>
</organism>
<dbReference type="RefSeq" id="WP_254297425.1">
    <property type="nucleotide sequence ID" value="NZ_JAMLDX010000037.1"/>
</dbReference>
<feature type="compositionally biased region" description="Pro residues" evidence="1">
    <location>
        <begin position="98"/>
        <end position="109"/>
    </location>
</feature>
<proteinExistence type="predicted"/>
<evidence type="ECO:0000313" key="2">
    <source>
        <dbReference type="EMBL" id="MCP3733222.1"/>
    </source>
</evidence>
<keyword evidence="3" id="KW-1185">Reference proteome</keyword>
<comment type="caution">
    <text evidence="2">The sequence shown here is derived from an EMBL/GenBank/DDBJ whole genome shotgun (WGS) entry which is preliminary data.</text>
</comment>
<sequence length="222" mass="22650">MTKTASAAARGMTANRQGASRALLKLKAVQRAAVETEGQEPLEALFPAQPGEEAGQGEGAAVATVDIKESSAPADEPAPAAQDHPSAPQPAAADEVPPAVPVPAEPPATPAAWSDADEALFQSLSARRKAAGFQRRGRDVSGQLLKVGAVQPNANTVTATIVALVAERGQVERGALLDAMATAAFPHPKAKPADRAWSQGWVAGALRDGFLATVDAASEASR</sequence>
<gene>
    <name evidence="2" type="ORF">M9978_22720</name>
</gene>
<dbReference type="AlphaFoldDB" id="A0A9X2HP76"/>
<evidence type="ECO:0000256" key="1">
    <source>
        <dbReference type="SAM" id="MobiDB-lite"/>
    </source>
</evidence>
<dbReference type="EMBL" id="JAMLDX010000037">
    <property type="protein sequence ID" value="MCP3733222.1"/>
    <property type="molecule type" value="Genomic_DNA"/>
</dbReference>
<accession>A0A9X2HP76</accession>
<evidence type="ECO:0000313" key="3">
    <source>
        <dbReference type="Proteomes" id="UP001139451"/>
    </source>
</evidence>
<name>A0A9X2HP76_9SPHN</name>
<feature type="compositionally biased region" description="Low complexity" evidence="1">
    <location>
        <begin position="70"/>
        <end position="81"/>
    </location>
</feature>